<dbReference type="Gene3D" id="3.40.930.10">
    <property type="entry name" value="Mannitol-specific EII, Chain A"/>
    <property type="match status" value="1"/>
</dbReference>
<accession>A0AAE6YQW7</accession>
<name>A0AAE6YQW7_9STRE</name>
<dbReference type="InterPro" id="IPR004715">
    <property type="entry name" value="PTS_IIA_fruc"/>
</dbReference>
<dbReference type="PANTHER" id="PTHR47738:SF1">
    <property type="entry name" value="NITROGEN REGULATORY PROTEIN"/>
    <property type="match status" value="1"/>
</dbReference>
<dbReference type="Proteomes" id="UP000503130">
    <property type="component" value="Chromosome"/>
</dbReference>
<dbReference type="NCBIfam" id="TIGR00848">
    <property type="entry name" value="fruA"/>
    <property type="match status" value="1"/>
</dbReference>
<keyword evidence="3" id="KW-0762">Sugar transport</keyword>
<evidence type="ECO:0000313" key="7">
    <source>
        <dbReference type="EMBL" id="QIX74204.1"/>
    </source>
</evidence>
<dbReference type="InterPro" id="IPR002178">
    <property type="entry name" value="PTS_EIIA_type-2_dom"/>
</dbReference>
<dbReference type="SUPFAM" id="SSF55804">
    <property type="entry name" value="Phoshotransferase/anion transport protein"/>
    <property type="match status" value="1"/>
</dbReference>
<dbReference type="AlphaFoldDB" id="A0AAE6YQW7"/>
<dbReference type="GO" id="GO:0016020">
    <property type="term" value="C:membrane"/>
    <property type="evidence" value="ECO:0007669"/>
    <property type="project" value="InterPro"/>
</dbReference>
<dbReference type="InterPro" id="IPR051541">
    <property type="entry name" value="PTS_SugarTrans_NitroReg"/>
</dbReference>
<dbReference type="InterPro" id="IPR016152">
    <property type="entry name" value="PTrfase/Anion_transptr"/>
</dbReference>
<evidence type="ECO:0000313" key="8">
    <source>
        <dbReference type="Proteomes" id="UP000503130"/>
    </source>
</evidence>
<keyword evidence="2" id="KW-0597">Phosphoprotein</keyword>
<gene>
    <name evidence="7" type="ORF">FOB74_07030</name>
</gene>
<evidence type="ECO:0000256" key="1">
    <source>
        <dbReference type="ARBA" id="ARBA00022448"/>
    </source>
</evidence>
<dbReference type="PANTHER" id="PTHR47738">
    <property type="entry name" value="PTS SYSTEM FRUCTOSE-LIKE EIIA COMPONENT-RELATED"/>
    <property type="match status" value="1"/>
</dbReference>
<keyword evidence="4" id="KW-0808">Transferase</keyword>
<evidence type="ECO:0000259" key="6">
    <source>
        <dbReference type="PROSITE" id="PS51094"/>
    </source>
</evidence>
<proteinExistence type="predicted"/>
<evidence type="ECO:0000256" key="5">
    <source>
        <dbReference type="ARBA" id="ARBA00022683"/>
    </source>
</evidence>
<dbReference type="Pfam" id="PF00359">
    <property type="entry name" value="PTS_EIIA_2"/>
    <property type="match status" value="1"/>
</dbReference>
<keyword evidence="5" id="KW-0598">Phosphotransferase system</keyword>
<dbReference type="GO" id="GO:0030295">
    <property type="term" value="F:protein kinase activator activity"/>
    <property type="evidence" value="ECO:0007669"/>
    <property type="project" value="TreeGrafter"/>
</dbReference>
<sequence length="151" mass="17349">MKFDKENILLNVNVKDKKDLFAYIARYAKKKRIIDDEQLLIKAFTNRESEVSTGLQNSFAIPHAKADCIMKPTVLYLKLLHPIEWETFDDKPVQNIFALLVPTKHEGTLHLEMISRIATSLLDDEFIMIVKNSSNIDELEKTIISAMKGDN</sequence>
<dbReference type="GO" id="GO:0009401">
    <property type="term" value="P:phosphoenolpyruvate-dependent sugar phosphotransferase system"/>
    <property type="evidence" value="ECO:0007669"/>
    <property type="project" value="UniProtKB-KW"/>
</dbReference>
<dbReference type="GO" id="GO:0008982">
    <property type="term" value="F:protein-N(PI)-phosphohistidine-sugar phosphotransferase activity"/>
    <property type="evidence" value="ECO:0007669"/>
    <property type="project" value="InterPro"/>
</dbReference>
<protein>
    <submittedName>
        <fullName evidence="7">PTS transporter subunit EIIA</fullName>
    </submittedName>
</protein>
<feature type="domain" description="PTS EIIA type-2" evidence="6">
    <location>
        <begin position="1"/>
        <end position="146"/>
    </location>
</feature>
<organism evidence="7 8">
    <name type="scientific">Streptococcus gallolyticus</name>
    <dbReference type="NCBI Taxonomy" id="315405"/>
    <lineage>
        <taxon>Bacteria</taxon>
        <taxon>Bacillati</taxon>
        <taxon>Bacillota</taxon>
        <taxon>Bacilli</taxon>
        <taxon>Lactobacillales</taxon>
        <taxon>Streptococcaceae</taxon>
        <taxon>Streptococcus</taxon>
    </lineage>
</organism>
<evidence type="ECO:0000256" key="3">
    <source>
        <dbReference type="ARBA" id="ARBA00022597"/>
    </source>
</evidence>
<dbReference type="EMBL" id="CP050959">
    <property type="protein sequence ID" value="QIX74204.1"/>
    <property type="molecule type" value="Genomic_DNA"/>
</dbReference>
<dbReference type="PROSITE" id="PS51094">
    <property type="entry name" value="PTS_EIIA_TYPE_2"/>
    <property type="match status" value="1"/>
</dbReference>
<keyword evidence="1" id="KW-0813">Transport</keyword>
<evidence type="ECO:0000256" key="4">
    <source>
        <dbReference type="ARBA" id="ARBA00022679"/>
    </source>
</evidence>
<reference evidence="7 8" key="1">
    <citation type="submission" date="2019-09" db="EMBL/GenBank/DDBJ databases">
        <title>FDA dAtabase for Regulatory Grade micrObial Sequences (FDA-ARGOS): Supporting development and validation of Infectious Disease Dx tests.</title>
        <authorList>
            <person name="Sciortino C."/>
            <person name="Tallon L."/>
            <person name="Sadzewicz L."/>
            <person name="Vavikolanu K."/>
            <person name="Mehta A."/>
            <person name="Aluvathingal J."/>
            <person name="Nadendla S."/>
            <person name="Nandy P."/>
            <person name="Geyer C."/>
            <person name="Yan Y."/>
            <person name="Sichtig H."/>
        </authorList>
    </citation>
    <scope>NUCLEOTIDE SEQUENCE [LARGE SCALE GENOMIC DNA]</scope>
    <source>
        <strain evidence="7 8">FDAARGOS_666</strain>
    </source>
</reference>
<dbReference type="RefSeq" id="WP_013851749.1">
    <property type="nucleotide sequence ID" value="NZ_CP050959.1"/>
</dbReference>
<dbReference type="CDD" id="cd00211">
    <property type="entry name" value="PTS_IIA_fru"/>
    <property type="match status" value="1"/>
</dbReference>
<evidence type="ECO:0000256" key="2">
    <source>
        <dbReference type="ARBA" id="ARBA00022553"/>
    </source>
</evidence>